<dbReference type="PROSITE" id="PS51078">
    <property type="entry name" value="ICLR_ED"/>
    <property type="match status" value="1"/>
</dbReference>
<dbReference type="InterPro" id="IPR036388">
    <property type="entry name" value="WH-like_DNA-bd_sf"/>
</dbReference>
<evidence type="ECO:0000256" key="3">
    <source>
        <dbReference type="ARBA" id="ARBA00023163"/>
    </source>
</evidence>
<dbReference type="Gene3D" id="1.10.10.10">
    <property type="entry name" value="Winged helix-like DNA-binding domain superfamily/Winged helix DNA-binding domain"/>
    <property type="match status" value="1"/>
</dbReference>
<dbReference type="InterPro" id="IPR036390">
    <property type="entry name" value="WH_DNA-bd_sf"/>
</dbReference>
<dbReference type="InterPro" id="IPR014757">
    <property type="entry name" value="Tscrpt_reg_IclR_C"/>
</dbReference>
<proteinExistence type="predicted"/>
<sequence>MSTTVPVKAAKISFEIVEALREIDGGGVSEVAAHLDRPTSTVYDHLQTLEREEYLVKEDETYYVGTRFLQLGNQARSRQKVFTVARSVIDELAETTGEHANLMIEEHGLGVFLYKARGSDAVQLDTHAGMRVPLQTTALGKSIMAFRPTEEVESILDRHGLPAVTERTVTDREELFAELERVRDRGYAFDDEERVKGMRCVAAPITDQNGRALAAVSVSEPKSRMRDDEFADEIIEQILRSANVIEVNLTYS</sequence>
<dbReference type="Pfam" id="PF09339">
    <property type="entry name" value="HTH_IclR"/>
    <property type="match status" value="1"/>
</dbReference>
<name>A0ABD5ME46_9EURY</name>
<organism evidence="5 6">
    <name type="scientific">Halobellus rubicundus</name>
    <dbReference type="NCBI Taxonomy" id="2996466"/>
    <lineage>
        <taxon>Archaea</taxon>
        <taxon>Methanobacteriati</taxon>
        <taxon>Methanobacteriota</taxon>
        <taxon>Stenosarchaea group</taxon>
        <taxon>Halobacteria</taxon>
        <taxon>Halobacteriales</taxon>
        <taxon>Haloferacaceae</taxon>
        <taxon>Halobellus</taxon>
    </lineage>
</organism>
<dbReference type="SMART" id="SM00346">
    <property type="entry name" value="HTH_ICLR"/>
    <property type="match status" value="1"/>
</dbReference>
<evidence type="ECO:0000313" key="6">
    <source>
        <dbReference type="Proteomes" id="UP001570511"/>
    </source>
</evidence>
<dbReference type="AlphaFoldDB" id="A0ABD5ME46"/>
<dbReference type="PANTHER" id="PTHR30136">
    <property type="entry name" value="HELIX-TURN-HELIX TRANSCRIPTIONAL REGULATOR, ICLR FAMILY"/>
    <property type="match status" value="1"/>
</dbReference>
<dbReference type="Gene3D" id="3.30.450.40">
    <property type="match status" value="1"/>
</dbReference>
<feature type="domain" description="IclR-ED" evidence="4">
    <location>
        <begin position="67"/>
        <end position="251"/>
    </location>
</feature>
<dbReference type="Proteomes" id="UP001570511">
    <property type="component" value="Unassembled WGS sequence"/>
</dbReference>
<dbReference type="EMBL" id="JBGNYA010000001">
    <property type="protein sequence ID" value="MFA1610844.1"/>
    <property type="molecule type" value="Genomic_DNA"/>
</dbReference>
<comment type="caution">
    <text evidence="5">The sequence shown here is derived from an EMBL/GenBank/DDBJ whole genome shotgun (WGS) entry which is preliminary data.</text>
</comment>
<keyword evidence="3" id="KW-0804">Transcription</keyword>
<dbReference type="InterPro" id="IPR005471">
    <property type="entry name" value="Tscrpt_reg_IclR_N"/>
</dbReference>
<dbReference type="GO" id="GO:0006355">
    <property type="term" value="P:regulation of DNA-templated transcription"/>
    <property type="evidence" value="ECO:0007669"/>
    <property type="project" value="UniProtKB-ARBA"/>
</dbReference>
<dbReference type="SUPFAM" id="SSF46785">
    <property type="entry name" value="Winged helix' DNA-binding domain"/>
    <property type="match status" value="1"/>
</dbReference>
<dbReference type="Pfam" id="PF01614">
    <property type="entry name" value="IclR_C"/>
    <property type="match status" value="1"/>
</dbReference>
<accession>A0ABD5ME46</accession>
<dbReference type="GO" id="GO:0003677">
    <property type="term" value="F:DNA binding"/>
    <property type="evidence" value="ECO:0007669"/>
    <property type="project" value="UniProtKB-KW"/>
</dbReference>
<dbReference type="InterPro" id="IPR029016">
    <property type="entry name" value="GAF-like_dom_sf"/>
</dbReference>
<gene>
    <name evidence="5" type="ORF">OS889_07505</name>
</gene>
<evidence type="ECO:0000259" key="4">
    <source>
        <dbReference type="PROSITE" id="PS51078"/>
    </source>
</evidence>
<keyword evidence="1" id="KW-0805">Transcription regulation</keyword>
<dbReference type="PANTHER" id="PTHR30136:SF35">
    <property type="entry name" value="HTH-TYPE TRANSCRIPTIONAL REGULATOR RV1719"/>
    <property type="match status" value="1"/>
</dbReference>
<dbReference type="SUPFAM" id="SSF55781">
    <property type="entry name" value="GAF domain-like"/>
    <property type="match status" value="1"/>
</dbReference>
<evidence type="ECO:0000256" key="2">
    <source>
        <dbReference type="ARBA" id="ARBA00023125"/>
    </source>
</evidence>
<evidence type="ECO:0000256" key="1">
    <source>
        <dbReference type="ARBA" id="ARBA00023015"/>
    </source>
</evidence>
<evidence type="ECO:0000313" key="5">
    <source>
        <dbReference type="EMBL" id="MFA1610844.1"/>
    </source>
</evidence>
<dbReference type="InterPro" id="IPR050707">
    <property type="entry name" value="HTH_MetabolicPath_Reg"/>
</dbReference>
<keyword evidence="2" id="KW-0238">DNA-binding</keyword>
<dbReference type="RefSeq" id="WP_372388656.1">
    <property type="nucleotide sequence ID" value="NZ_JBGNYA010000001.1"/>
</dbReference>
<reference evidence="5 6" key="1">
    <citation type="submission" date="2024-08" db="EMBL/GenBank/DDBJ databases">
        <title>Halobellus sp. MBLA0158 whole genome sequence.</title>
        <authorList>
            <person name="Hwang C.Y."/>
            <person name="Cho E.-S."/>
            <person name="Seo M.-J."/>
        </authorList>
    </citation>
    <scope>NUCLEOTIDE SEQUENCE [LARGE SCALE GENOMIC DNA]</scope>
    <source>
        <strain evidence="5 6">MBLA0158</strain>
    </source>
</reference>
<protein>
    <submittedName>
        <fullName evidence="5">IclR family transcriptional regulator</fullName>
    </submittedName>
</protein>
<keyword evidence="6" id="KW-1185">Reference proteome</keyword>